<evidence type="ECO:0000259" key="5">
    <source>
        <dbReference type="Pfam" id="PF07940"/>
    </source>
</evidence>
<dbReference type="Gene3D" id="1.50.10.100">
    <property type="entry name" value="Chondroitin AC/alginate lyase"/>
    <property type="match status" value="1"/>
</dbReference>
<keyword evidence="8" id="KW-1185">Reference proteome</keyword>
<sequence length="615" mass="70969">MLRNRKPIKIFGVKDTNYSEKKLLNICNELLNDNYYIAERYPVYQSAHTGVSLWTCDPYKERSWRFWLHTLIVIEYLVHGFELFGHTKFIHKSLAIVTDWKTHNLPTADSEMAWHDHSTALRLIVICRLFEAWRTVSWDPTVAMQFAEIAEFHCMKLSDSGFYRQKHNHGLDQDIALYVAATVFSHLEHASAWRALALTRAQQQLKHLFAADGSYLEHSPGYSVIFLNRLYHFMRFLQQQGDPHYEMLQKIISRKIRFIAHILQPNGQIPPIGDSMMTELDVGPWLDLDDKNVSELKYVLSNGVNGSKPSALDALFSGGGYAALRNKWKFDDNTVQLVFYSGFHSRVHKHHDDLSFTLFGHGQPLLTDAGRYNYNYDSPERKYVVSARGHNTVMVDGTDTLTTRLNIGNSGLAHYYFGKPFSFVSGLHCLYRDVIHQRAILYYKPWNILVFDRLYSNRMHQYEQLFTFFPGVECTFSDGSILAMTSKNKQMIIRSLLNDSREPNLVKGQKNPLKGWCSVRHGTLEPAWTLAYTAEGQQVNFATHISLQPLTQPISAFQWTHESINFVIDGFKINLRLEPQGAVLGMNGNRIKLEMIKQPILEKTINDLRRRLNLG</sequence>
<keyword evidence="2" id="KW-0732">Signal</keyword>
<gene>
    <name evidence="7" type="ORF">CBW46_015450</name>
</gene>
<keyword evidence="3" id="KW-0574">Periplasm</keyword>
<dbReference type="AlphaFoldDB" id="A0A2W1NM87"/>
<dbReference type="PANTHER" id="PTHR39210:SF1">
    <property type="entry name" value="HEPARIN-SULFATE LYASE"/>
    <property type="match status" value="1"/>
</dbReference>
<feature type="domain" description="Heparinase II/III-like C-terminal" evidence="5">
    <location>
        <begin position="313"/>
        <end position="493"/>
    </location>
</feature>
<dbReference type="SUPFAM" id="SSF48230">
    <property type="entry name" value="Chondroitin AC/alginate lyase"/>
    <property type="match status" value="1"/>
</dbReference>
<evidence type="ECO:0000313" key="7">
    <source>
        <dbReference type="EMBL" id="PZE20073.1"/>
    </source>
</evidence>
<accession>A0A2W1NM87</accession>
<proteinExistence type="predicted"/>
<evidence type="ECO:0000256" key="3">
    <source>
        <dbReference type="ARBA" id="ARBA00022764"/>
    </source>
</evidence>
<evidence type="ECO:0000256" key="4">
    <source>
        <dbReference type="ARBA" id="ARBA00023239"/>
    </source>
</evidence>
<name>A0A2W1NM87_PAEXE</name>
<feature type="domain" description="Heparin-sulfate lyase N-terminal" evidence="6">
    <location>
        <begin position="3"/>
        <end position="279"/>
    </location>
</feature>
<dbReference type="GO" id="GO:0042597">
    <property type="term" value="C:periplasmic space"/>
    <property type="evidence" value="ECO:0007669"/>
    <property type="project" value="UniProtKB-SubCell"/>
</dbReference>
<evidence type="ECO:0000259" key="6">
    <source>
        <dbReference type="Pfam" id="PF16889"/>
    </source>
</evidence>
<evidence type="ECO:0000313" key="8">
    <source>
        <dbReference type="Proteomes" id="UP000214746"/>
    </source>
</evidence>
<dbReference type="Gene3D" id="2.70.98.70">
    <property type="match status" value="1"/>
</dbReference>
<comment type="subcellular location">
    <subcellularLocation>
        <location evidence="1">Periplasm</location>
    </subcellularLocation>
</comment>
<dbReference type="Pfam" id="PF16889">
    <property type="entry name" value="Hepar_II_III_N"/>
    <property type="match status" value="1"/>
</dbReference>
<protein>
    <submittedName>
        <fullName evidence="7">Uncharacterized protein</fullName>
    </submittedName>
</protein>
<comment type="caution">
    <text evidence="7">The sequence shown here is derived from an EMBL/GenBank/DDBJ whole genome shotgun (WGS) entry which is preliminary data.</text>
</comment>
<dbReference type="Pfam" id="PF07940">
    <property type="entry name" value="Hepar_II_III_C"/>
    <property type="match status" value="1"/>
</dbReference>
<dbReference type="InterPro" id="IPR031680">
    <property type="entry name" value="Hepar_II_III_N"/>
</dbReference>
<dbReference type="Proteomes" id="UP000214746">
    <property type="component" value="Unassembled WGS sequence"/>
</dbReference>
<keyword evidence="4" id="KW-0456">Lyase</keyword>
<reference evidence="7" key="1">
    <citation type="submission" date="2018-06" db="EMBL/GenBank/DDBJ databases">
        <title>Paenibacillus xerothermodurans sp. nov. an extremely dry heat resistant spore forming bacterium isolated from the soil of Cape Canaveral, Florida.</title>
        <authorList>
            <person name="Seuylemezian A."/>
            <person name="Kaur N."/>
            <person name="Patil P."/>
            <person name="Patil P."/>
            <person name="Mayilraj S."/>
            <person name="Vaishampayan P."/>
        </authorList>
    </citation>
    <scope>NUCLEOTIDE SEQUENCE [LARGE SCALE GENOMIC DNA]</scope>
    <source>
        <strain evidence="7">ATCC 27380</strain>
    </source>
</reference>
<organism evidence="7 8">
    <name type="scientific">Paenibacillus xerothermodurans</name>
    <dbReference type="NCBI Taxonomy" id="1977292"/>
    <lineage>
        <taxon>Bacteria</taxon>
        <taxon>Bacillati</taxon>
        <taxon>Bacillota</taxon>
        <taxon>Bacilli</taxon>
        <taxon>Bacillales</taxon>
        <taxon>Paenibacillaceae</taxon>
        <taxon>Paenibacillus</taxon>
    </lineage>
</organism>
<dbReference type="EMBL" id="NHRJ02000010">
    <property type="protein sequence ID" value="PZE20073.1"/>
    <property type="molecule type" value="Genomic_DNA"/>
</dbReference>
<dbReference type="InterPro" id="IPR012480">
    <property type="entry name" value="Hepar_II_III_C"/>
</dbReference>
<dbReference type="PANTHER" id="PTHR39210">
    <property type="entry name" value="HEPARIN-SULFATE LYASE"/>
    <property type="match status" value="1"/>
</dbReference>
<dbReference type="GO" id="GO:0016829">
    <property type="term" value="F:lyase activity"/>
    <property type="evidence" value="ECO:0007669"/>
    <property type="project" value="UniProtKB-KW"/>
</dbReference>
<evidence type="ECO:0000256" key="2">
    <source>
        <dbReference type="ARBA" id="ARBA00022729"/>
    </source>
</evidence>
<dbReference type="InterPro" id="IPR008929">
    <property type="entry name" value="Chondroitin_lyas"/>
</dbReference>
<evidence type="ECO:0000256" key="1">
    <source>
        <dbReference type="ARBA" id="ARBA00004418"/>
    </source>
</evidence>